<organism evidence="2 3">
    <name type="scientific">Venturia inaequalis</name>
    <name type="common">Apple scab fungus</name>
    <dbReference type="NCBI Taxonomy" id="5025"/>
    <lineage>
        <taxon>Eukaryota</taxon>
        <taxon>Fungi</taxon>
        <taxon>Dikarya</taxon>
        <taxon>Ascomycota</taxon>
        <taxon>Pezizomycotina</taxon>
        <taxon>Dothideomycetes</taxon>
        <taxon>Pleosporomycetidae</taxon>
        <taxon>Venturiales</taxon>
        <taxon>Venturiaceae</taxon>
        <taxon>Venturia</taxon>
    </lineage>
</organism>
<evidence type="ECO:0000256" key="1">
    <source>
        <dbReference type="SAM" id="MobiDB-lite"/>
    </source>
</evidence>
<dbReference type="Proteomes" id="UP000433883">
    <property type="component" value="Unassembled WGS sequence"/>
</dbReference>
<comment type="caution">
    <text evidence="2">The sequence shown here is derived from an EMBL/GenBank/DDBJ whole genome shotgun (WGS) entry which is preliminary data.</text>
</comment>
<sequence>MAGLASQIEALFHLHFCQRRPPPTPISKRAFKFWCETNARKNIIRDCIRDPSTAEDSFERQILHCMALERGEKWGDGLVSLKRFYDLPNELKLQILELTLTEDEIKGELATRTYTISPYGNHRPKPISDAQLLDFRFDGNRPGSDARQWYEQIRKNAVAEASSGFICSTVARIMSPPNLLNIPREIRQRILKYTRPDYDLRADCKPAFIGWKFVPHYTHKETSEWVRDLCLVNSEIGQDMVWVQEQWLKRGEELAREQKGKKKNRIGSTWTKKSRKVEEQRANERRKAALKERHPLFGDNVNVSFAYSRILSWITYFDEIPHDWKELFRLGYTGWPSGDSLIMIRRQGFGDMSNRSEGCHWAINLA</sequence>
<reference evidence="2 3" key="1">
    <citation type="submission" date="2019-11" db="EMBL/GenBank/DDBJ databases">
        <title>Venturia inaequalis Genome Resource.</title>
        <authorList>
            <person name="Lichtner F.J."/>
        </authorList>
    </citation>
    <scope>NUCLEOTIDE SEQUENCE [LARGE SCALE GENOMIC DNA]</scope>
    <source>
        <strain evidence="2">Bline_iso_100314</strain>
    </source>
</reference>
<evidence type="ECO:0000313" key="3">
    <source>
        <dbReference type="Proteomes" id="UP000433883"/>
    </source>
</evidence>
<dbReference type="EMBL" id="WNWQ01000098">
    <property type="protein sequence ID" value="KAE9979164.1"/>
    <property type="molecule type" value="Genomic_DNA"/>
</dbReference>
<accession>A0A8H3YZ44</accession>
<name>A0A8H3YZ44_VENIN</name>
<proteinExistence type="predicted"/>
<feature type="region of interest" description="Disordered" evidence="1">
    <location>
        <begin position="258"/>
        <end position="278"/>
    </location>
</feature>
<dbReference type="AlphaFoldDB" id="A0A8H3YZ44"/>
<gene>
    <name evidence="2" type="ORF">BLS_010096</name>
</gene>
<evidence type="ECO:0000313" key="2">
    <source>
        <dbReference type="EMBL" id="KAE9979164.1"/>
    </source>
</evidence>
<protein>
    <submittedName>
        <fullName evidence="2">Uncharacterized protein</fullName>
    </submittedName>
</protein>